<accession>A0A1C7LM51</accession>
<evidence type="ECO:0000256" key="2">
    <source>
        <dbReference type="ARBA" id="ARBA00010386"/>
    </source>
</evidence>
<dbReference type="GO" id="GO:0071013">
    <property type="term" value="C:catalytic step 2 spliceosome"/>
    <property type="evidence" value="ECO:0007669"/>
    <property type="project" value="TreeGrafter"/>
</dbReference>
<evidence type="ECO:0000256" key="7">
    <source>
        <dbReference type="ARBA" id="ARBA00023242"/>
    </source>
</evidence>
<dbReference type="EMBL" id="LUGG01000038">
    <property type="protein sequence ID" value="OBZ65841.1"/>
    <property type="molecule type" value="Genomic_DNA"/>
</dbReference>
<keyword evidence="6" id="KW-0508">mRNA splicing</keyword>
<feature type="compositionally biased region" description="Basic and acidic residues" evidence="8">
    <location>
        <begin position="69"/>
        <end position="119"/>
    </location>
</feature>
<feature type="region of interest" description="Disordered" evidence="8">
    <location>
        <begin position="231"/>
        <end position="338"/>
    </location>
</feature>
<dbReference type="AlphaFoldDB" id="A0A1C7LM51"/>
<keyword evidence="5" id="KW-0804">Transcription</keyword>
<feature type="region of interest" description="Disordered" evidence="8">
    <location>
        <begin position="1"/>
        <end position="51"/>
    </location>
</feature>
<evidence type="ECO:0000256" key="5">
    <source>
        <dbReference type="ARBA" id="ARBA00023163"/>
    </source>
</evidence>
<feature type="compositionally biased region" description="Basic and acidic residues" evidence="8">
    <location>
        <begin position="231"/>
        <end position="241"/>
    </location>
</feature>
<dbReference type="GO" id="GO:0008380">
    <property type="term" value="P:RNA splicing"/>
    <property type="evidence" value="ECO:0007669"/>
    <property type="project" value="UniProtKB-KW"/>
</dbReference>
<dbReference type="Proteomes" id="UP000092993">
    <property type="component" value="Unassembled WGS sequence"/>
</dbReference>
<dbReference type="STRING" id="5627.A0A1C7LM51"/>
<dbReference type="InterPro" id="IPR039853">
    <property type="entry name" value="Pinin"/>
</dbReference>
<keyword evidence="4" id="KW-0805">Transcription regulation</keyword>
<evidence type="ECO:0000256" key="4">
    <source>
        <dbReference type="ARBA" id="ARBA00023015"/>
    </source>
</evidence>
<sequence>MATEEPMQDMPQVESQDSQMEDTSDLPTAPAAMATKNKKRPRIDFAVESRERKRGKTMFGLVLGTLNKAKNEDKERNASEAAKKRQLIEQRLQDKLRKETDSVRRAEEAKKDKTLANRKEEDLQLKDSIYKLRRTRLPLLSNFLLTSDSILSEDATPPPPTNNPPIGPARSHPPPLYYLPAILTPAQETFLQRRKAEVKEAAEKEWTNFHAERTAGIEEINQLRQRVAEEEVRRKTERQDQDVEDASTAVESAAPGDTLMATESEDKPVAGETTTVNRKAREAPAQMDVDEGSATPSMAGQPKAESGKDEGGKGTTAEHEIKEESAPMQADDDDAVEY</sequence>
<reference evidence="10 11" key="1">
    <citation type="submission" date="2016-03" db="EMBL/GenBank/DDBJ databases">
        <title>Whole genome sequencing of Grifola frondosa 9006-11.</title>
        <authorList>
            <person name="Min B."/>
            <person name="Park H."/>
            <person name="Kim J.-G."/>
            <person name="Cho H."/>
            <person name="Oh Y.-L."/>
            <person name="Kong W.-S."/>
            <person name="Choi I.-G."/>
        </authorList>
    </citation>
    <scope>NUCLEOTIDE SEQUENCE [LARGE SCALE GENOMIC DNA]</scope>
    <source>
        <strain evidence="10 11">9006-11</strain>
    </source>
</reference>
<feature type="region of interest" description="Disordered" evidence="8">
    <location>
        <begin position="150"/>
        <end position="172"/>
    </location>
</feature>
<evidence type="ECO:0000313" key="10">
    <source>
        <dbReference type="EMBL" id="OBZ65841.1"/>
    </source>
</evidence>
<comment type="similarity">
    <text evidence="2">Belongs to the pinin family.</text>
</comment>
<protein>
    <recommendedName>
        <fullName evidence="9">Pinin/SDK/MemA protein domain-containing protein</fullName>
    </recommendedName>
</protein>
<keyword evidence="3" id="KW-0507">mRNA processing</keyword>
<comment type="caution">
    <text evidence="10">The sequence shown here is derived from an EMBL/GenBank/DDBJ whole genome shotgun (WGS) entry which is preliminary data.</text>
</comment>
<keyword evidence="11" id="KW-1185">Reference proteome</keyword>
<gene>
    <name evidence="10" type="ORF">A0H81_14128</name>
</gene>
<dbReference type="Pfam" id="PF04696">
    <property type="entry name" value="Pinin_SDK_memA"/>
    <property type="match status" value="1"/>
</dbReference>
<feature type="domain" description="Pinin/SDK/MemA protein" evidence="9">
    <location>
        <begin position="50"/>
        <end position="146"/>
    </location>
</feature>
<evidence type="ECO:0000256" key="1">
    <source>
        <dbReference type="ARBA" id="ARBA00004123"/>
    </source>
</evidence>
<dbReference type="InterPro" id="IPR006786">
    <property type="entry name" value="Pinin_SDK_MemA"/>
</dbReference>
<proteinExistence type="inferred from homology"/>
<dbReference type="OMA" id="IYYLPYR"/>
<evidence type="ECO:0000256" key="8">
    <source>
        <dbReference type="SAM" id="MobiDB-lite"/>
    </source>
</evidence>
<comment type="subcellular location">
    <subcellularLocation>
        <location evidence="1">Nucleus</location>
    </subcellularLocation>
</comment>
<organism evidence="10 11">
    <name type="scientific">Grifola frondosa</name>
    <name type="common">Maitake</name>
    <name type="synonym">Polyporus frondosus</name>
    <dbReference type="NCBI Taxonomy" id="5627"/>
    <lineage>
        <taxon>Eukaryota</taxon>
        <taxon>Fungi</taxon>
        <taxon>Dikarya</taxon>
        <taxon>Basidiomycota</taxon>
        <taxon>Agaricomycotina</taxon>
        <taxon>Agaricomycetes</taxon>
        <taxon>Polyporales</taxon>
        <taxon>Grifolaceae</taxon>
        <taxon>Grifola</taxon>
    </lineage>
</organism>
<evidence type="ECO:0000256" key="6">
    <source>
        <dbReference type="ARBA" id="ARBA00023187"/>
    </source>
</evidence>
<evidence type="ECO:0000313" key="11">
    <source>
        <dbReference type="Proteomes" id="UP000092993"/>
    </source>
</evidence>
<name>A0A1C7LM51_GRIFR</name>
<feature type="compositionally biased region" description="Basic and acidic residues" evidence="8">
    <location>
        <begin position="42"/>
        <end position="51"/>
    </location>
</feature>
<keyword evidence="7" id="KW-0539">Nucleus</keyword>
<dbReference type="PANTHER" id="PTHR12707:SF0">
    <property type="entry name" value="PININ"/>
    <property type="match status" value="1"/>
</dbReference>
<dbReference type="GO" id="GO:0006397">
    <property type="term" value="P:mRNA processing"/>
    <property type="evidence" value="ECO:0007669"/>
    <property type="project" value="UniProtKB-KW"/>
</dbReference>
<evidence type="ECO:0000256" key="3">
    <source>
        <dbReference type="ARBA" id="ARBA00022664"/>
    </source>
</evidence>
<dbReference type="PANTHER" id="PTHR12707">
    <property type="entry name" value="PINN"/>
    <property type="match status" value="1"/>
</dbReference>
<evidence type="ECO:0000259" key="9">
    <source>
        <dbReference type="Pfam" id="PF04696"/>
    </source>
</evidence>
<feature type="region of interest" description="Disordered" evidence="8">
    <location>
        <begin position="65"/>
        <end position="119"/>
    </location>
</feature>
<feature type="compositionally biased region" description="Pro residues" evidence="8">
    <location>
        <begin position="156"/>
        <end position="172"/>
    </location>
</feature>
<dbReference type="OrthoDB" id="330772at2759"/>
<feature type="compositionally biased region" description="Basic and acidic residues" evidence="8">
    <location>
        <begin position="305"/>
        <end position="325"/>
    </location>
</feature>